<evidence type="ECO:0000256" key="1">
    <source>
        <dbReference type="ARBA" id="ARBA00004651"/>
    </source>
</evidence>
<feature type="transmembrane region" description="Helical" evidence="7">
    <location>
        <begin position="58"/>
        <end position="76"/>
    </location>
</feature>
<evidence type="ECO:0000256" key="5">
    <source>
        <dbReference type="ARBA" id="ARBA00022989"/>
    </source>
</evidence>
<evidence type="ECO:0000313" key="10">
    <source>
        <dbReference type="EMBL" id="TKD72598.1"/>
    </source>
</evidence>
<keyword evidence="3" id="KW-1003">Cell membrane</keyword>
<feature type="domain" description="YetF C-terminal" evidence="8">
    <location>
        <begin position="81"/>
        <end position="213"/>
    </location>
</feature>
<dbReference type="Pfam" id="PF04239">
    <property type="entry name" value="DUF421"/>
    <property type="match status" value="1"/>
</dbReference>
<evidence type="ECO:0000259" key="8">
    <source>
        <dbReference type="Pfam" id="PF04239"/>
    </source>
</evidence>
<comment type="caution">
    <text evidence="10">The sequence shown here is derived from an EMBL/GenBank/DDBJ whole genome shotgun (WGS) entry which is preliminary data.</text>
</comment>
<evidence type="ECO:0000313" key="11">
    <source>
        <dbReference type="Proteomes" id="UP000310541"/>
    </source>
</evidence>
<sequence length="236" mass="26706">MDGVKVILRIVTILPFMLAIVLYMGKRSIGELPVFDFLVILVFGAVVGADIADPKINHIHTVIAMIAIALLQKLIINLKLKHQKVGKLLTFEPTVVMYKGEFLKENMGQIKYSIDNILQMLREKNVFHTPDVELAIVESNGKLSVKLYPDKESVVREDLSIYKTGNNFEIPVVLDGKIQRDLLQRLDKSESWLMEQLESAGELSLSSVFYAGVNARNEFIISRKQPMRSDVPPFKH</sequence>
<comment type="similarity">
    <text evidence="2">Belongs to the UPF0702 family.</text>
</comment>
<evidence type="ECO:0000259" key="9">
    <source>
        <dbReference type="Pfam" id="PF20730"/>
    </source>
</evidence>
<dbReference type="PANTHER" id="PTHR34582">
    <property type="entry name" value="UPF0702 TRANSMEMBRANE PROTEIN YCAP"/>
    <property type="match status" value="1"/>
</dbReference>
<evidence type="ECO:0000256" key="4">
    <source>
        <dbReference type="ARBA" id="ARBA00022692"/>
    </source>
</evidence>
<evidence type="ECO:0000256" key="3">
    <source>
        <dbReference type="ARBA" id="ARBA00022475"/>
    </source>
</evidence>
<dbReference type="InterPro" id="IPR007353">
    <property type="entry name" value="DUF421"/>
</dbReference>
<dbReference type="OrthoDB" id="9778331at2"/>
<evidence type="ECO:0000256" key="2">
    <source>
        <dbReference type="ARBA" id="ARBA00006448"/>
    </source>
</evidence>
<dbReference type="Pfam" id="PF20730">
    <property type="entry name" value="YetF_N"/>
    <property type="match status" value="1"/>
</dbReference>
<dbReference type="Gene3D" id="3.30.240.20">
    <property type="entry name" value="bsu07140 like domains"/>
    <property type="match status" value="2"/>
</dbReference>
<proteinExistence type="inferred from homology"/>
<evidence type="ECO:0000256" key="6">
    <source>
        <dbReference type="ARBA" id="ARBA00023136"/>
    </source>
</evidence>
<feature type="transmembrane region" description="Helical" evidence="7">
    <location>
        <begin position="32"/>
        <end position="52"/>
    </location>
</feature>
<gene>
    <name evidence="10" type="ORF">FBF83_01355</name>
</gene>
<dbReference type="InterPro" id="IPR023090">
    <property type="entry name" value="UPF0702_alpha/beta_dom_sf"/>
</dbReference>
<dbReference type="AlphaFoldDB" id="A0A4V5PZ49"/>
<evidence type="ECO:0000256" key="7">
    <source>
        <dbReference type="SAM" id="Phobius"/>
    </source>
</evidence>
<keyword evidence="5 7" id="KW-1133">Transmembrane helix</keyword>
<dbReference type="Proteomes" id="UP000310541">
    <property type="component" value="Unassembled WGS sequence"/>
</dbReference>
<name>A0A4V5PZ49_9BACL</name>
<organism evidence="10 11">
    <name type="scientific">Guptibacillus hwajinpoensis</name>
    <dbReference type="NCBI Taxonomy" id="208199"/>
    <lineage>
        <taxon>Bacteria</taxon>
        <taxon>Bacillati</taxon>
        <taxon>Bacillota</taxon>
        <taxon>Bacilli</taxon>
        <taxon>Bacillales</taxon>
        <taxon>Guptibacillaceae</taxon>
        <taxon>Guptibacillus</taxon>
    </lineage>
</organism>
<keyword evidence="4 7" id="KW-0812">Transmembrane</keyword>
<feature type="domain" description="YetF-like N-terminal transmembrane" evidence="9">
    <location>
        <begin position="5"/>
        <end position="75"/>
    </location>
</feature>
<dbReference type="PANTHER" id="PTHR34582:SF6">
    <property type="entry name" value="UPF0702 TRANSMEMBRANE PROTEIN YCAP"/>
    <property type="match status" value="1"/>
</dbReference>
<dbReference type="GO" id="GO:0005886">
    <property type="term" value="C:plasma membrane"/>
    <property type="evidence" value="ECO:0007669"/>
    <property type="project" value="UniProtKB-SubCell"/>
</dbReference>
<dbReference type="InterPro" id="IPR048454">
    <property type="entry name" value="YetF_N"/>
</dbReference>
<dbReference type="EMBL" id="SWFM01000001">
    <property type="protein sequence ID" value="TKD72598.1"/>
    <property type="molecule type" value="Genomic_DNA"/>
</dbReference>
<protein>
    <submittedName>
        <fullName evidence="10">DUF421 domain-containing protein</fullName>
    </submittedName>
</protein>
<keyword evidence="6 7" id="KW-0472">Membrane</keyword>
<accession>A0A4V5PZ49</accession>
<comment type="subcellular location">
    <subcellularLocation>
        <location evidence="1">Cell membrane</location>
        <topology evidence="1">Multi-pass membrane protein</topology>
    </subcellularLocation>
</comment>
<reference evidence="10 11" key="1">
    <citation type="submission" date="2019-04" db="EMBL/GenBank/DDBJ databases">
        <title>Genome sequence of Bacillus hwajinpoensis strain Y2.</title>
        <authorList>
            <person name="Fair J.L."/>
            <person name="Maclea K.S."/>
        </authorList>
    </citation>
    <scope>NUCLEOTIDE SEQUENCE [LARGE SCALE GENOMIC DNA]</scope>
    <source>
        <strain evidence="10 11">Y2</strain>
    </source>
</reference>
<feature type="transmembrane region" description="Helical" evidence="7">
    <location>
        <begin position="6"/>
        <end position="25"/>
    </location>
</feature>